<evidence type="ECO:0000313" key="1">
    <source>
        <dbReference type="EMBL" id="PRQ35925.1"/>
    </source>
</evidence>
<sequence length="58" mass="6621">MGRYIYSGSHIVVLTLVKRSRMASPPDGFYSFCRRISGGRAYMTFEAYLSLLPQCRIP</sequence>
<dbReference type="Proteomes" id="UP000238479">
    <property type="component" value="Chromosome 4"/>
</dbReference>
<reference evidence="1 2" key="1">
    <citation type="journal article" date="2018" name="Nat. Genet.">
        <title>The Rosa genome provides new insights in the design of modern roses.</title>
        <authorList>
            <person name="Bendahmane M."/>
        </authorList>
    </citation>
    <scope>NUCLEOTIDE SEQUENCE [LARGE SCALE GENOMIC DNA]</scope>
    <source>
        <strain evidence="2">cv. Old Blush</strain>
    </source>
</reference>
<dbReference type="Gramene" id="PRQ35925">
    <property type="protein sequence ID" value="PRQ35925"/>
    <property type="gene ID" value="RchiOBHm_Chr4g0385831"/>
</dbReference>
<keyword evidence="2" id="KW-1185">Reference proteome</keyword>
<dbReference type="EMBL" id="PDCK01000042">
    <property type="protein sequence ID" value="PRQ35925.1"/>
    <property type="molecule type" value="Genomic_DNA"/>
</dbReference>
<organism evidence="1 2">
    <name type="scientific">Rosa chinensis</name>
    <name type="common">China rose</name>
    <dbReference type="NCBI Taxonomy" id="74649"/>
    <lineage>
        <taxon>Eukaryota</taxon>
        <taxon>Viridiplantae</taxon>
        <taxon>Streptophyta</taxon>
        <taxon>Embryophyta</taxon>
        <taxon>Tracheophyta</taxon>
        <taxon>Spermatophyta</taxon>
        <taxon>Magnoliopsida</taxon>
        <taxon>eudicotyledons</taxon>
        <taxon>Gunneridae</taxon>
        <taxon>Pentapetalae</taxon>
        <taxon>rosids</taxon>
        <taxon>fabids</taxon>
        <taxon>Rosales</taxon>
        <taxon>Rosaceae</taxon>
        <taxon>Rosoideae</taxon>
        <taxon>Rosoideae incertae sedis</taxon>
        <taxon>Rosa</taxon>
    </lineage>
</organism>
<name>A0A2P6QP20_ROSCH</name>
<evidence type="ECO:0000313" key="2">
    <source>
        <dbReference type="Proteomes" id="UP000238479"/>
    </source>
</evidence>
<accession>A0A2P6QP20</accession>
<dbReference type="AlphaFoldDB" id="A0A2P6QP20"/>
<protein>
    <submittedName>
        <fullName evidence="1">Uncharacterized protein</fullName>
    </submittedName>
</protein>
<proteinExistence type="predicted"/>
<gene>
    <name evidence="1" type="ORF">RchiOBHm_Chr4g0385831</name>
</gene>
<comment type="caution">
    <text evidence="1">The sequence shown here is derived from an EMBL/GenBank/DDBJ whole genome shotgun (WGS) entry which is preliminary data.</text>
</comment>